<dbReference type="InterPro" id="IPR002933">
    <property type="entry name" value="Peptidase_M20"/>
</dbReference>
<dbReference type="Gene3D" id="3.40.630.10">
    <property type="entry name" value="Zn peptidases"/>
    <property type="match status" value="1"/>
</dbReference>
<reference evidence="3 4" key="1">
    <citation type="submission" date="2020-08" db="EMBL/GenBank/DDBJ databases">
        <title>Genome public.</title>
        <authorList>
            <person name="Liu C."/>
            <person name="Sun Q."/>
        </authorList>
    </citation>
    <scope>NUCLEOTIDE SEQUENCE [LARGE SCALE GENOMIC DNA]</scope>
    <source>
        <strain evidence="3 4">New-7</strain>
    </source>
</reference>
<name>A0ABR7CM74_9BACT</name>
<dbReference type="PIRSF" id="PIRSF005962">
    <property type="entry name" value="Pept_M20D_amidohydro"/>
    <property type="match status" value="1"/>
</dbReference>
<dbReference type="Pfam" id="PF01546">
    <property type="entry name" value="Peptidase_M20"/>
    <property type="match status" value="1"/>
</dbReference>
<dbReference type="RefSeq" id="WP_055204722.1">
    <property type="nucleotide sequence ID" value="NZ_JACOOK010000003.1"/>
</dbReference>
<evidence type="ECO:0000313" key="3">
    <source>
        <dbReference type="EMBL" id="MBC5616766.1"/>
    </source>
</evidence>
<dbReference type="InterPro" id="IPR017439">
    <property type="entry name" value="Amidohydrolase"/>
</dbReference>
<evidence type="ECO:0000313" key="4">
    <source>
        <dbReference type="Proteomes" id="UP000636891"/>
    </source>
</evidence>
<dbReference type="NCBIfam" id="TIGR01891">
    <property type="entry name" value="amidohydrolases"/>
    <property type="match status" value="1"/>
</dbReference>
<dbReference type="CDD" id="cd03886">
    <property type="entry name" value="M20_Acy1"/>
    <property type="match status" value="1"/>
</dbReference>
<dbReference type="InterPro" id="IPR036264">
    <property type="entry name" value="Bact_exopeptidase_dim_dom"/>
</dbReference>
<comment type="caution">
    <text evidence="3">The sequence shown here is derived from an EMBL/GenBank/DDBJ whole genome shotgun (WGS) entry which is preliminary data.</text>
</comment>
<accession>A0ABR7CM74</accession>
<dbReference type="PANTHER" id="PTHR11014">
    <property type="entry name" value="PEPTIDASE M20 FAMILY MEMBER"/>
    <property type="match status" value="1"/>
</dbReference>
<sequence>MDYESIKKHAKAVSEQVLTVRRTIHSRPELSFEEHETADYIAAQLTEAGILFRRIAGTGILARIEGHGDLQRCVVLRADTDALPIWEETGLECASRHDGVMHACGHDMHTACLLGALLVLNRHKSEIAGTVFGLFQPGEEVCPGGASMVMAEDPFRDYRVVAFVGEHVAPEMAVGNLGFRSGKYMASSDELWIEVHGTGGHGALPHTMTDPVVAAAALITSLQQVVSRNNNATIPTVLSIGRVIANGATNVIPPVVQVAGTLRTMDERWRAQAKRRIHEIAAGVAAAHCVTAEVKIPEGYPCVVNDPALTVRARSIAAKLWGKEHVEELDLRMTAEDFGTYTERYPSLFFRLGTARKNGECGGALHTATFNPDEQALDYGVVTMAVFALEFLQ</sequence>
<dbReference type="Gene3D" id="3.30.70.360">
    <property type="match status" value="1"/>
</dbReference>
<dbReference type="SUPFAM" id="SSF55031">
    <property type="entry name" value="Bacterial exopeptidase dimerisation domain"/>
    <property type="match status" value="1"/>
</dbReference>
<organism evidence="3 4">
    <name type="scientific">Alistipes hominis</name>
    <dbReference type="NCBI Taxonomy" id="2763015"/>
    <lineage>
        <taxon>Bacteria</taxon>
        <taxon>Pseudomonadati</taxon>
        <taxon>Bacteroidota</taxon>
        <taxon>Bacteroidia</taxon>
        <taxon>Bacteroidales</taxon>
        <taxon>Rikenellaceae</taxon>
        <taxon>Alistipes</taxon>
    </lineage>
</organism>
<dbReference type="InterPro" id="IPR011650">
    <property type="entry name" value="Peptidase_M20_dimer"/>
</dbReference>
<evidence type="ECO:0000256" key="1">
    <source>
        <dbReference type="ARBA" id="ARBA00022801"/>
    </source>
</evidence>
<dbReference type="EMBL" id="JACOOK010000003">
    <property type="protein sequence ID" value="MBC5616766.1"/>
    <property type="molecule type" value="Genomic_DNA"/>
</dbReference>
<dbReference type="Proteomes" id="UP000636891">
    <property type="component" value="Unassembled WGS sequence"/>
</dbReference>
<feature type="domain" description="Peptidase M20 dimerisation" evidence="2">
    <location>
        <begin position="191"/>
        <end position="285"/>
    </location>
</feature>
<keyword evidence="1" id="KW-0378">Hydrolase</keyword>
<proteinExistence type="predicted"/>
<dbReference type="Pfam" id="PF07687">
    <property type="entry name" value="M20_dimer"/>
    <property type="match status" value="1"/>
</dbReference>
<gene>
    <name evidence="3" type="ORF">H8S08_07000</name>
</gene>
<protein>
    <submittedName>
        <fullName evidence="3">Amidohydrolase</fullName>
    </submittedName>
</protein>
<dbReference type="PANTHER" id="PTHR11014:SF63">
    <property type="entry name" value="METALLOPEPTIDASE, PUTATIVE (AFU_ORTHOLOGUE AFUA_6G09600)-RELATED"/>
    <property type="match status" value="1"/>
</dbReference>
<keyword evidence="4" id="KW-1185">Reference proteome</keyword>
<dbReference type="SUPFAM" id="SSF53187">
    <property type="entry name" value="Zn-dependent exopeptidases"/>
    <property type="match status" value="1"/>
</dbReference>
<evidence type="ECO:0000259" key="2">
    <source>
        <dbReference type="Pfam" id="PF07687"/>
    </source>
</evidence>